<evidence type="ECO:0000259" key="1">
    <source>
        <dbReference type="Pfam" id="PF09830"/>
    </source>
</evidence>
<evidence type="ECO:0000313" key="2">
    <source>
        <dbReference type="EMBL" id="KAF6003810.1"/>
    </source>
</evidence>
<dbReference type="Proteomes" id="UP000530660">
    <property type="component" value="Unassembled WGS sequence"/>
</dbReference>
<dbReference type="PANTHER" id="PTHR38420:SF1">
    <property type="entry name" value="PUTATIVE (AFU_ORTHOLOGUE AFUA_5G14690)-RELATED"/>
    <property type="match status" value="1"/>
</dbReference>
<dbReference type="GO" id="GO:0003877">
    <property type="term" value="F:ATP:ADP adenylyltransferase activity"/>
    <property type="evidence" value="ECO:0007669"/>
    <property type="project" value="InterPro"/>
</dbReference>
<dbReference type="PANTHER" id="PTHR38420">
    <property type="entry name" value="AP-4-A PHOSPHORYLASE II"/>
    <property type="match status" value="1"/>
</dbReference>
<keyword evidence="3" id="KW-1185">Reference proteome</keyword>
<name>A0A7J7IM46_9RHOD</name>
<comment type="caution">
    <text evidence="2">The sequence shown here is derived from an EMBL/GenBank/DDBJ whole genome shotgun (WGS) entry which is preliminary data.</text>
</comment>
<reference evidence="2 3" key="1">
    <citation type="journal article" date="2020" name="J. Phycol.">
        <title>Comparative genome analysis reveals Cyanidiococcus gen. nov., a new extremophilic red algal genus sister to Cyanidioschyzon (Cyanidioschyzonaceae, Rhodophyta).</title>
        <authorList>
            <person name="Liu S.-L."/>
            <person name="Chiang Y.-R."/>
            <person name="Yoon H.S."/>
            <person name="Fu H.-Y."/>
        </authorList>
    </citation>
    <scope>NUCLEOTIDE SEQUENCE [LARGE SCALE GENOMIC DNA]</scope>
    <source>
        <strain evidence="2 3">THAL066</strain>
    </source>
</reference>
<gene>
    <name evidence="2" type="primary">APA2</name>
    <name evidence="2" type="ORF">F1559_001859</name>
</gene>
<dbReference type="InterPro" id="IPR009163">
    <property type="entry name" value="Ap4A_phos1/2"/>
</dbReference>
<dbReference type="GO" id="GO:0005524">
    <property type="term" value="F:ATP binding"/>
    <property type="evidence" value="ECO:0007669"/>
    <property type="project" value="InterPro"/>
</dbReference>
<evidence type="ECO:0000313" key="3">
    <source>
        <dbReference type="Proteomes" id="UP000530660"/>
    </source>
</evidence>
<dbReference type="Gene3D" id="3.30.428.70">
    <property type="match status" value="1"/>
</dbReference>
<sequence>MQLIALTAEVEIPIHEHVSKAARIREEQDGCFTVPSLPFKHAVIGTGDLRSDNESDPVIGAILHARYMQLLQFTIERLSVSASSWMAWESSASQRSPSIGNEHETAHPFPYNLLLTSSWMMLVPRQQEKFLNEISVNALGFAGFLLAKNETQRDLIVQHGPLNVLMQVAIPWDP</sequence>
<organism evidence="2 3">
    <name type="scientific">Cyanidiococcus yangmingshanensis</name>
    <dbReference type="NCBI Taxonomy" id="2690220"/>
    <lineage>
        <taxon>Eukaryota</taxon>
        <taxon>Rhodophyta</taxon>
        <taxon>Bangiophyceae</taxon>
        <taxon>Cyanidiales</taxon>
        <taxon>Cyanidiaceae</taxon>
        <taxon>Cyanidiococcus</taxon>
    </lineage>
</organism>
<feature type="domain" description="ATP adenylyltransferase C-terminal" evidence="1">
    <location>
        <begin position="35"/>
        <end position="171"/>
    </location>
</feature>
<proteinExistence type="predicted"/>
<dbReference type="Pfam" id="PF09830">
    <property type="entry name" value="ATP_transf"/>
    <property type="match status" value="1"/>
</dbReference>
<dbReference type="OrthoDB" id="4534at2759"/>
<dbReference type="AlphaFoldDB" id="A0A7J7IM46"/>
<accession>A0A7J7IM46</accession>
<dbReference type="EMBL" id="VWRR01000005">
    <property type="protein sequence ID" value="KAF6003810.1"/>
    <property type="molecule type" value="Genomic_DNA"/>
</dbReference>
<dbReference type="GO" id="GO:0009117">
    <property type="term" value="P:nucleotide metabolic process"/>
    <property type="evidence" value="ECO:0007669"/>
    <property type="project" value="InterPro"/>
</dbReference>
<dbReference type="InterPro" id="IPR043171">
    <property type="entry name" value="Ap4A_phos1/2-like"/>
</dbReference>
<dbReference type="InterPro" id="IPR019200">
    <property type="entry name" value="ATP_adenylylTrfase_C"/>
</dbReference>
<protein>
    <submittedName>
        <fullName evidence="2">Bifunctional AP-4-A phosphorylase/ADP sulfurylase</fullName>
    </submittedName>
</protein>